<gene>
    <name evidence="1" type="ORF">GCM10023205_35980</name>
</gene>
<organism evidence="1 2">
    <name type="scientific">Yinghuangia aomiensis</name>
    <dbReference type="NCBI Taxonomy" id="676205"/>
    <lineage>
        <taxon>Bacteria</taxon>
        <taxon>Bacillati</taxon>
        <taxon>Actinomycetota</taxon>
        <taxon>Actinomycetes</taxon>
        <taxon>Kitasatosporales</taxon>
        <taxon>Streptomycetaceae</taxon>
        <taxon>Yinghuangia</taxon>
    </lineage>
</organism>
<sequence length="936" mass="98621">MTADPFRILRIEDMLVLRVEVVNLRREGARLVREDPASPAVVLLRPPSQHISEGVPADGQFPETVPAFAAAPSTLAFLLPEGQDGIDLTVAALLDWNSLNSTVVPFDLGRDDPDVPNLFGGIPRTAIEFPTRLLLGHDDPVIAWSAPLAEPVALDGRTELWHAELHGENGGPAGLKAFAALRDRPARTGMPLSADTLDQLVALTSDSDFVGPDGFPLRRSLHAEQFVLTALGASVRINGAWDLPVGFPAANLTQYEHVASLGREQFVQTIGQGYLSTGHRASLVSVTRRLYDDPGDGSSVAYLHTESHIRIDQAEVVYGEGAGYDEHAGRQLPFRSIELTDHVTPTIDDAGGRGAFWVKVGGAPFQFHAVATDAEGRHVGFTLPLVFAWTTTLGDVPSAYSEPDAVDLPTVDLSGQTVALAQAPADAPGTTSMPVGSMRLEPAAASGHPATLLPAMTQASARVPAVERLTGRFTESVVHLHDAYLAQGFEGQATEAFLNLADALPVSLSPQQAGGLAAPSSTVQAVTTRAGLLAPQFLDAAGAAADVDTDTLKQIFGGTKLLGPIDLAALLGPVPATSVAELKSLGEEEIRRRLDGLSADLLPVPLMRVADLADGSELRYVWKPQLSNSLPLLDLKSASLVLEATTVRSPDALAKSTVRGELRSFAFDFLGIVRVDFDRLSFSARPGAKPEVTAAGVGITFMNDLEFVNELRNALPADVFGTGACVDVTTAGVVAGYGLTLPSLGLGMFNLSNVALSAKLTIPFDDAPTRFRFAVSERHNPFNVSVAMFGGGGFFALEVSTRGIEQVEGSLEFGGNASLDLGVASGGVHVMAGIAFQLTGTSVTLTGYLRCGGYLSVLGIVTISVEFYLALTYHKGDGVCEVVGQGSVTVSVRVAFFSKSVSLALERRFAGSAGDPAFADCVEPEDWDDYCLAFAA</sequence>
<protein>
    <submittedName>
        <fullName evidence="1">Uncharacterized protein</fullName>
    </submittedName>
</protein>
<proteinExistence type="predicted"/>
<keyword evidence="2" id="KW-1185">Reference proteome</keyword>
<reference evidence="2" key="1">
    <citation type="journal article" date="2019" name="Int. J. Syst. Evol. Microbiol.">
        <title>The Global Catalogue of Microorganisms (GCM) 10K type strain sequencing project: providing services to taxonomists for standard genome sequencing and annotation.</title>
        <authorList>
            <consortium name="The Broad Institute Genomics Platform"/>
            <consortium name="The Broad Institute Genome Sequencing Center for Infectious Disease"/>
            <person name="Wu L."/>
            <person name="Ma J."/>
        </authorList>
    </citation>
    <scope>NUCLEOTIDE SEQUENCE [LARGE SCALE GENOMIC DNA]</scope>
    <source>
        <strain evidence="2">JCM 17986</strain>
    </source>
</reference>
<name>A0ABP9HD30_9ACTN</name>
<dbReference type="Proteomes" id="UP001500466">
    <property type="component" value="Unassembled WGS sequence"/>
</dbReference>
<comment type="caution">
    <text evidence="1">The sequence shown here is derived from an EMBL/GenBank/DDBJ whole genome shotgun (WGS) entry which is preliminary data.</text>
</comment>
<dbReference type="RefSeq" id="WP_345676523.1">
    <property type="nucleotide sequence ID" value="NZ_BAABHS010000011.1"/>
</dbReference>
<evidence type="ECO:0000313" key="1">
    <source>
        <dbReference type="EMBL" id="GAA4967780.1"/>
    </source>
</evidence>
<accession>A0ABP9HD30</accession>
<evidence type="ECO:0000313" key="2">
    <source>
        <dbReference type="Proteomes" id="UP001500466"/>
    </source>
</evidence>
<dbReference type="EMBL" id="BAABHS010000011">
    <property type="protein sequence ID" value="GAA4967780.1"/>
    <property type="molecule type" value="Genomic_DNA"/>
</dbReference>